<keyword evidence="4 6" id="KW-0274">FAD</keyword>
<evidence type="ECO:0000259" key="8">
    <source>
        <dbReference type="Pfam" id="PF02770"/>
    </source>
</evidence>
<evidence type="ECO:0000256" key="2">
    <source>
        <dbReference type="ARBA" id="ARBA00009347"/>
    </source>
</evidence>
<feature type="domain" description="Acyl-CoA oxidase/dehydrogenase middle" evidence="8">
    <location>
        <begin position="123"/>
        <end position="212"/>
    </location>
</feature>
<dbReference type="InterPro" id="IPR006091">
    <property type="entry name" value="Acyl-CoA_Oxase/DH_mid-dom"/>
</dbReference>
<dbReference type="EMBL" id="JAAIKB010000001">
    <property type="protein sequence ID" value="NGM19165.1"/>
    <property type="molecule type" value="Genomic_DNA"/>
</dbReference>
<dbReference type="RefSeq" id="WP_164693002.1">
    <property type="nucleotide sequence ID" value="NZ_JAAIKB010000001.1"/>
</dbReference>
<evidence type="ECO:0000259" key="9">
    <source>
        <dbReference type="Pfam" id="PF02771"/>
    </source>
</evidence>
<dbReference type="Pfam" id="PF00441">
    <property type="entry name" value="Acyl-CoA_dh_1"/>
    <property type="match status" value="1"/>
</dbReference>
<accession>A0A6M1LFU0</accession>
<name>A0A6M1LFU0_9PROT</name>
<sequence>MDFDLTDEQRMLAESVNRLVADAYGDFEHRKGYRAEARGFADANWKALAEMGLLGLPFAEEDGGFGGGPVETMLVMEAFGRGLVLEPFLPTVVLAGGLLRRAGSAAQRAEILPGVVEGSTVLAFAHQERQARHDLHDLATTAKRDGEAWVLDGAKGVVLAGDSADRIIVSARTSGARRDREGISLFLLDPATPGVTRRGYATQDGLRAAELVLEGVRVPADALLGAEGQALPLIELVVDEANAALCAEALGAMEVLRDLTVDYLKQRQQFGQPIGNFQALQHRAADMLVATEQARSMAMYAAMMVQSGDAAARRTALSAAKALVAKLADQLGKDAIQLHGGIAMTEEYKAGHYFKRLTMIGTLFGDVDHHLRVVVAAGGLPEAV</sequence>
<dbReference type="InterPro" id="IPR046373">
    <property type="entry name" value="Acyl-CoA_Oxase/DH_mid-dom_sf"/>
</dbReference>
<protein>
    <submittedName>
        <fullName evidence="10">Pimeloyl-CoA dehydrogenase small subunit</fullName>
    </submittedName>
</protein>
<dbReference type="InterPro" id="IPR009075">
    <property type="entry name" value="AcylCo_DH/oxidase_C"/>
</dbReference>
<evidence type="ECO:0000256" key="4">
    <source>
        <dbReference type="ARBA" id="ARBA00022827"/>
    </source>
</evidence>
<evidence type="ECO:0000256" key="5">
    <source>
        <dbReference type="ARBA" id="ARBA00023002"/>
    </source>
</evidence>
<keyword evidence="5 6" id="KW-0560">Oxidoreductase</keyword>
<feature type="domain" description="Acyl-CoA dehydrogenase/oxidase N-terminal" evidence="9">
    <location>
        <begin position="6"/>
        <end position="118"/>
    </location>
</feature>
<feature type="domain" description="Acyl-CoA dehydrogenase/oxidase C-terminal" evidence="7">
    <location>
        <begin position="243"/>
        <end position="374"/>
    </location>
</feature>
<dbReference type="InterPro" id="IPR037069">
    <property type="entry name" value="AcylCoA_DH/ox_N_sf"/>
</dbReference>
<dbReference type="InterPro" id="IPR009100">
    <property type="entry name" value="AcylCoA_DH/oxidase_NM_dom_sf"/>
</dbReference>
<dbReference type="GO" id="GO:0003995">
    <property type="term" value="F:acyl-CoA dehydrogenase activity"/>
    <property type="evidence" value="ECO:0007669"/>
    <property type="project" value="TreeGrafter"/>
</dbReference>
<dbReference type="Gene3D" id="1.10.540.10">
    <property type="entry name" value="Acyl-CoA dehydrogenase/oxidase, N-terminal domain"/>
    <property type="match status" value="1"/>
</dbReference>
<comment type="cofactor">
    <cofactor evidence="1 6">
        <name>FAD</name>
        <dbReference type="ChEBI" id="CHEBI:57692"/>
    </cofactor>
</comment>
<evidence type="ECO:0000259" key="7">
    <source>
        <dbReference type="Pfam" id="PF00441"/>
    </source>
</evidence>
<keyword evidence="11" id="KW-1185">Reference proteome</keyword>
<dbReference type="InterPro" id="IPR036250">
    <property type="entry name" value="AcylCo_DH-like_C"/>
</dbReference>
<dbReference type="AlphaFoldDB" id="A0A6M1LFU0"/>
<dbReference type="CDD" id="cd00567">
    <property type="entry name" value="ACAD"/>
    <property type="match status" value="1"/>
</dbReference>
<reference evidence="10 11" key="1">
    <citation type="submission" date="2020-02" db="EMBL/GenBank/DDBJ databases">
        <authorList>
            <person name="Kim H.M."/>
            <person name="Jeon C.O."/>
        </authorList>
    </citation>
    <scope>NUCLEOTIDE SEQUENCE [LARGE SCALE GENOMIC DNA]</scope>
    <source>
        <strain evidence="10 11">PeD5</strain>
    </source>
</reference>
<evidence type="ECO:0000313" key="10">
    <source>
        <dbReference type="EMBL" id="NGM19165.1"/>
    </source>
</evidence>
<dbReference type="Gene3D" id="2.40.110.10">
    <property type="entry name" value="Butyryl-CoA Dehydrogenase, subunit A, domain 2"/>
    <property type="match status" value="1"/>
</dbReference>
<evidence type="ECO:0000256" key="6">
    <source>
        <dbReference type="RuleBase" id="RU362125"/>
    </source>
</evidence>
<dbReference type="Pfam" id="PF02771">
    <property type="entry name" value="Acyl-CoA_dh_N"/>
    <property type="match status" value="1"/>
</dbReference>
<dbReference type="GO" id="GO:0050660">
    <property type="term" value="F:flavin adenine dinucleotide binding"/>
    <property type="evidence" value="ECO:0007669"/>
    <property type="project" value="InterPro"/>
</dbReference>
<reference evidence="10 11" key="2">
    <citation type="submission" date="2020-03" db="EMBL/GenBank/DDBJ databases">
        <title>Roseomonas stagni sp. nov., isolated from pond water in Japan.</title>
        <authorList>
            <person name="Furuhata K."/>
            <person name="Miyamoto H."/>
            <person name="Goto K."/>
        </authorList>
    </citation>
    <scope>NUCLEOTIDE SEQUENCE [LARGE SCALE GENOMIC DNA]</scope>
    <source>
        <strain evidence="10 11">PeD5</strain>
    </source>
</reference>
<dbReference type="Pfam" id="PF02770">
    <property type="entry name" value="Acyl-CoA_dh_M"/>
    <property type="match status" value="1"/>
</dbReference>
<dbReference type="PANTHER" id="PTHR43884">
    <property type="entry name" value="ACYL-COA DEHYDROGENASE"/>
    <property type="match status" value="1"/>
</dbReference>
<proteinExistence type="inferred from homology"/>
<dbReference type="SUPFAM" id="SSF47203">
    <property type="entry name" value="Acyl-CoA dehydrogenase C-terminal domain-like"/>
    <property type="match status" value="1"/>
</dbReference>
<dbReference type="InterPro" id="IPR013786">
    <property type="entry name" value="AcylCoA_DH/ox_N"/>
</dbReference>
<evidence type="ECO:0000313" key="11">
    <source>
        <dbReference type="Proteomes" id="UP000475385"/>
    </source>
</evidence>
<comment type="caution">
    <text evidence="10">The sequence shown here is derived from an EMBL/GenBank/DDBJ whole genome shotgun (WGS) entry which is preliminary data.</text>
</comment>
<evidence type="ECO:0000256" key="3">
    <source>
        <dbReference type="ARBA" id="ARBA00022630"/>
    </source>
</evidence>
<keyword evidence="3 6" id="KW-0285">Flavoprotein</keyword>
<dbReference type="Proteomes" id="UP000475385">
    <property type="component" value="Unassembled WGS sequence"/>
</dbReference>
<gene>
    <name evidence="10" type="ORF">G3576_04000</name>
</gene>
<evidence type="ECO:0000256" key="1">
    <source>
        <dbReference type="ARBA" id="ARBA00001974"/>
    </source>
</evidence>
<organism evidence="10 11">
    <name type="scientific">Falsiroseomonas algicola</name>
    <dbReference type="NCBI Taxonomy" id="2716930"/>
    <lineage>
        <taxon>Bacteria</taxon>
        <taxon>Pseudomonadati</taxon>
        <taxon>Pseudomonadota</taxon>
        <taxon>Alphaproteobacteria</taxon>
        <taxon>Acetobacterales</taxon>
        <taxon>Roseomonadaceae</taxon>
        <taxon>Falsiroseomonas</taxon>
    </lineage>
</organism>
<dbReference type="SUPFAM" id="SSF56645">
    <property type="entry name" value="Acyl-CoA dehydrogenase NM domain-like"/>
    <property type="match status" value="1"/>
</dbReference>
<comment type="similarity">
    <text evidence="2 6">Belongs to the acyl-CoA dehydrogenase family.</text>
</comment>
<dbReference type="Gene3D" id="1.20.140.10">
    <property type="entry name" value="Butyryl-CoA Dehydrogenase, subunit A, domain 3"/>
    <property type="match status" value="1"/>
</dbReference>
<dbReference type="PANTHER" id="PTHR43884:SF20">
    <property type="entry name" value="ACYL-COA DEHYDROGENASE FADE28"/>
    <property type="match status" value="1"/>
</dbReference>